<dbReference type="GO" id="GO:0019867">
    <property type="term" value="C:outer membrane"/>
    <property type="evidence" value="ECO:0007669"/>
    <property type="project" value="InterPro"/>
</dbReference>
<keyword evidence="4" id="KW-1133">Transmembrane helix</keyword>
<organism evidence="6 7">
    <name type="scientific">Acetobacter malorum</name>
    <dbReference type="NCBI Taxonomy" id="178901"/>
    <lineage>
        <taxon>Bacteria</taxon>
        <taxon>Pseudomonadati</taxon>
        <taxon>Pseudomonadota</taxon>
        <taxon>Alphaproteobacteria</taxon>
        <taxon>Acetobacterales</taxon>
        <taxon>Acetobacteraceae</taxon>
        <taxon>Acetobacter</taxon>
    </lineage>
</organism>
<dbReference type="Gene3D" id="3.30.1450.10">
    <property type="match status" value="1"/>
</dbReference>
<evidence type="ECO:0000259" key="5">
    <source>
        <dbReference type="Pfam" id="PF04355"/>
    </source>
</evidence>
<evidence type="ECO:0000313" key="6">
    <source>
        <dbReference type="EMBL" id="OAG77727.1"/>
    </source>
</evidence>
<dbReference type="InterPro" id="IPR007450">
    <property type="entry name" value="BamE_dom"/>
</dbReference>
<proteinExistence type="predicted"/>
<keyword evidence="2 4" id="KW-0472">Membrane</keyword>
<evidence type="ECO:0000313" key="7">
    <source>
        <dbReference type="Proteomes" id="UP000077349"/>
    </source>
</evidence>
<evidence type="ECO:0000256" key="2">
    <source>
        <dbReference type="ARBA" id="ARBA00023136"/>
    </source>
</evidence>
<reference evidence="6 7" key="1">
    <citation type="submission" date="2016-03" db="EMBL/GenBank/DDBJ databases">
        <title>Draft genome sequence of Acetobacter malorum CECT 7742, a strain isolated from strawberry vinegar.</title>
        <authorList>
            <person name="Sainz F."/>
            <person name="Mas A."/>
            <person name="Torija M.J."/>
        </authorList>
    </citation>
    <scope>NUCLEOTIDE SEQUENCE [LARGE SCALE GENOMIC DNA]</scope>
    <source>
        <strain evidence="6 7">CECT 7742</strain>
    </source>
</reference>
<dbReference type="InterPro" id="IPR037873">
    <property type="entry name" value="BamE-like"/>
</dbReference>
<dbReference type="STRING" id="178901.AmDm5_1149"/>
<comment type="caution">
    <text evidence="6">The sequence shown here is derived from an EMBL/GenBank/DDBJ whole genome shotgun (WGS) entry which is preliminary data.</text>
</comment>
<dbReference type="PATRIC" id="fig|178901.16.peg.1162"/>
<accession>A0A177GDH9</accession>
<dbReference type="AlphaFoldDB" id="A0A177GDH9"/>
<feature type="transmembrane region" description="Helical" evidence="4">
    <location>
        <begin position="34"/>
        <end position="54"/>
    </location>
</feature>
<keyword evidence="4" id="KW-0812">Transmembrane</keyword>
<protein>
    <submittedName>
        <fullName evidence="6">Lipoprotein SmpA/OmlA</fullName>
    </submittedName>
</protein>
<gene>
    <name evidence="6" type="ORF">Amal_01099</name>
</gene>
<keyword evidence="6" id="KW-0449">Lipoprotein</keyword>
<feature type="region of interest" description="Disordered" evidence="3">
    <location>
        <begin position="185"/>
        <end position="208"/>
    </location>
</feature>
<evidence type="ECO:0000256" key="3">
    <source>
        <dbReference type="SAM" id="MobiDB-lite"/>
    </source>
</evidence>
<dbReference type="eggNOG" id="COG2913">
    <property type="taxonomic scope" value="Bacteria"/>
</dbReference>
<keyword evidence="1" id="KW-0732">Signal</keyword>
<evidence type="ECO:0000256" key="4">
    <source>
        <dbReference type="SAM" id="Phobius"/>
    </source>
</evidence>
<dbReference type="Pfam" id="PF04355">
    <property type="entry name" value="BamE"/>
    <property type="match status" value="1"/>
</dbReference>
<evidence type="ECO:0000256" key="1">
    <source>
        <dbReference type="ARBA" id="ARBA00022729"/>
    </source>
</evidence>
<name>A0A177GDH9_9PROT</name>
<dbReference type="EMBL" id="LVHD01000011">
    <property type="protein sequence ID" value="OAG77727.1"/>
    <property type="molecule type" value="Genomic_DNA"/>
</dbReference>
<feature type="domain" description="Outer membrane protein assembly factor BamE" evidence="5">
    <location>
        <begin position="61"/>
        <end position="134"/>
    </location>
</feature>
<sequence length="208" mass="22183">MPQPERSYLVRVTAQIWGRLTAMTPHRKKSMTRFSTACGALAAVFVISGCSVFAPSPIPRGSLIEADDYNQLTPGTSTRADAVDLLGSPTTKGAFDDNTWIYISMTTYMKPLDFPGIDKQQVVVLKFDGAGMLQSLRTLNRKDSRSVAMISKVTPTPGTSINILQQILGNVGRYNPMQNMMNSSGGGTGTGMMGGNSGPGHFGAGNTL</sequence>
<dbReference type="Proteomes" id="UP000077349">
    <property type="component" value="Unassembled WGS sequence"/>
</dbReference>